<sequence>MKLQGAVCDELGH</sequence>
<dbReference type="EMBL" id="CH474022">
    <property type="protein sequence ID" value="EDL99538.1"/>
    <property type="molecule type" value="Genomic_DNA"/>
</dbReference>
<gene>
    <name evidence="1" type="ORF">rCG_37961</name>
</gene>
<proteinExistence type="predicted"/>
<organism evidence="1 2">
    <name type="scientific">Rattus norvegicus</name>
    <name type="common">Rat</name>
    <dbReference type="NCBI Taxonomy" id="10116"/>
    <lineage>
        <taxon>Eukaryota</taxon>
        <taxon>Metazoa</taxon>
        <taxon>Chordata</taxon>
        <taxon>Craniata</taxon>
        <taxon>Vertebrata</taxon>
        <taxon>Euteleostomi</taxon>
        <taxon>Mammalia</taxon>
        <taxon>Eutheria</taxon>
        <taxon>Euarchontoglires</taxon>
        <taxon>Glires</taxon>
        <taxon>Rodentia</taxon>
        <taxon>Myomorpha</taxon>
        <taxon>Muroidea</taxon>
        <taxon>Muridae</taxon>
        <taxon>Murinae</taxon>
        <taxon>Rattus</taxon>
    </lineage>
</organism>
<evidence type="ECO:0000313" key="2">
    <source>
        <dbReference type="Proteomes" id="UP000234681"/>
    </source>
</evidence>
<evidence type="ECO:0000313" key="1">
    <source>
        <dbReference type="EMBL" id="EDL99538.1"/>
    </source>
</evidence>
<name>A6K5W8_RAT</name>
<accession>A6K5W8</accession>
<dbReference type="Proteomes" id="UP000234681">
    <property type="component" value="Chromosome 14"/>
</dbReference>
<protein>
    <submittedName>
        <fullName evidence="1">RCG37961</fullName>
    </submittedName>
</protein>
<reference evidence="2" key="1">
    <citation type="submission" date="2005-09" db="EMBL/GenBank/DDBJ databases">
        <authorList>
            <person name="Mural R.J."/>
            <person name="Li P.W."/>
            <person name="Adams M.D."/>
            <person name="Amanatides P.G."/>
            <person name="Baden-Tillson H."/>
            <person name="Barnstead M."/>
            <person name="Chin S.H."/>
            <person name="Dew I."/>
            <person name="Evans C.A."/>
            <person name="Ferriera S."/>
            <person name="Flanigan M."/>
            <person name="Fosler C."/>
            <person name="Glodek A."/>
            <person name="Gu Z."/>
            <person name="Holt R.A."/>
            <person name="Jennings D."/>
            <person name="Kraft C.L."/>
            <person name="Lu F."/>
            <person name="Nguyen T."/>
            <person name="Nusskern D.R."/>
            <person name="Pfannkoch C.M."/>
            <person name="Sitter C."/>
            <person name="Sutton G.G."/>
            <person name="Venter J.C."/>
            <person name="Wang Z."/>
            <person name="Woodage T."/>
            <person name="Zheng X.H."/>
            <person name="Zhong F."/>
        </authorList>
    </citation>
    <scope>NUCLEOTIDE SEQUENCE [LARGE SCALE GENOMIC DNA]</scope>
    <source>
        <strain>BN</strain>
        <strain evidence="2">Sprague-Dawley</strain>
    </source>
</reference>